<comment type="subcellular location">
    <subcellularLocation>
        <location evidence="1 12">Cytoplasm</location>
    </subcellularLocation>
</comment>
<dbReference type="Pfam" id="PF04452">
    <property type="entry name" value="Methyltrans_RNA"/>
    <property type="match status" value="1"/>
</dbReference>
<keyword evidence="7 12" id="KW-0489">Methyltransferase</keyword>
<dbReference type="PANTHER" id="PTHR30027">
    <property type="entry name" value="RIBOSOMAL RNA SMALL SUBUNIT METHYLTRANSFERASE E"/>
    <property type="match status" value="1"/>
</dbReference>
<dbReference type="Gene3D" id="2.40.240.20">
    <property type="entry name" value="Hypothetical PUA domain-like, domain 1"/>
    <property type="match status" value="1"/>
</dbReference>
<dbReference type="NCBIfam" id="NF008692">
    <property type="entry name" value="PRK11713.1-5"/>
    <property type="match status" value="1"/>
</dbReference>
<dbReference type="CDD" id="cd18084">
    <property type="entry name" value="RsmE-like"/>
    <property type="match status" value="1"/>
</dbReference>
<evidence type="ECO:0000256" key="2">
    <source>
        <dbReference type="ARBA" id="ARBA00005528"/>
    </source>
</evidence>
<keyword evidence="16" id="KW-1185">Reference proteome</keyword>
<keyword evidence="9 12" id="KW-0949">S-adenosyl-L-methionine</keyword>
<evidence type="ECO:0000256" key="11">
    <source>
        <dbReference type="ARBA" id="ARBA00047944"/>
    </source>
</evidence>
<dbReference type="Pfam" id="PF20260">
    <property type="entry name" value="PUA_4"/>
    <property type="match status" value="1"/>
</dbReference>
<dbReference type="GO" id="GO:0005737">
    <property type="term" value="C:cytoplasm"/>
    <property type="evidence" value="ECO:0007669"/>
    <property type="project" value="UniProtKB-SubCell"/>
</dbReference>
<dbReference type="GO" id="GO:0070475">
    <property type="term" value="P:rRNA base methylation"/>
    <property type="evidence" value="ECO:0007669"/>
    <property type="project" value="TreeGrafter"/>
</dbReference>
<dbReference type="EC" id="2.1.1.193" evidence="3 12"/>
<gene>
    <name evidence="15" type="ORF">JIR001_22160</name>
</gene>
<organism evidence="15 16">
    <name type="scientific">Polycladomyces abyssicola</name>
    <dbReference type="NCBI Taxonomy" id="1125966"/>
    <lineage>
        <taxon>Bacteria</taxon>
        <taxon>Bacillati</taxon>
        <taxon>Bacillota</taxon>
        <taxon>Bacilli</taxon>
        <taxon>Bacillales</taxon>
        <taxon>Thermoactinomycetaceae</taxon>
        <taxon>Polycladomyces</taxon>
    </lineage>
</organism>
<reference evidence="15" key="1">
    <citation type="journal article" date="2013" name="Int. J. Syst. Evol. Microbiol.">
        <title>Polycladomyces abyssicola gen. nov., sp. nov., a thermophilic filamentous bacterium isolated from hemipelagic sediment.</title>
        <authorList>
            <person name="Tsubouchi T."/>
            <person name="Shimane Y."/>
            <person name="Mori K."/>
            <person name="Usui K."/>
            <person name="Hiraki T."/>
            <person name="Tame A."/>
            <person name="Uematsu K."/>
            <person name="Maruyama T."/>
            <person name="Hatada Y."/>
        </authorList>
    </citation>
    <scope>NUCLEOTIDE SEQUENCE</scope>
    <source>
        <strain evidence="15">JIR-001</strain>
    </source>
</reference>
<dbReference type="KEGG" id="pabs:JIR001_22160"/>
<reference evidence="15" key="2">
    <citation type="journal article" date="2021" name="Microbiol. Resour. Announc.">
        <title>Complete Genome Sequence of Polycladomyces abyssicola JIR-001T, Isolated from Hemipelagic Sediment in Deep Seawater.</title>
        <authorList>
            <person name="Tsubouchi T."/>
            <person name="Kaneko Y."/>
        </authorList>
    </citation>
    <scope>NUCLEOTIDE SEQUENCE</scope>
    <source>
        <strain evidence="15">JIR-001</strain>
    </source>
</reference>
<comment type="catalytic activity">
    <reaction evidence="11 12">
        <text>uridine(1498) in 16S rRNA + S-adenosyl-L-methionine = N(3)-methyluridine(1498) in 16S rRNA + S-adenosyl-L-homocysteine + H(+)</text>
        <dbReference type="Rhea" id="RHEA:42920"/>
        <dbReference type="Rhea" id="RHEA-COMP:10283"/>
        <dbReference type="Rhea" id="RHEA-COMP:10284"/>
        <dbReference type="ChEBI" id="CHEBI:15378"/>
        <dbReference type="ChEBI" id="CHEBI:57856"/>
        <dbReference type="ChEBI" id="CHEBI:59789"/>
        <dbReference type="ChEBI" id="CHEBI:65315"/>
        <dbReference type="ChEBI" id="CHEBI:74502"/>
        <dbReference type="EC" id="2.1.1.193"/>
    </reaction>
</comment>
<evidence type="ECO:0000256" key="6">
    <source>
        <dbReference type="ARBA" id="ARBA00022552"/>
    </source>
</evidence>
<keyword evidence="5 12" id="KW-0963">Cytoplasm</keyword>
<dbReference type="NCBIfam" id="TIGR00046">
    <property type="entry name" value="RsmE family RNA methyltransferase"/>
    <property type="match status" value="1"/>
</dbReference>
<dbReference type="EMBL" id="AP024601">
    <property type="protein sequence ID" value="BCU82433.1"/>
    <property type="molecule type" value="Genomic_DNA"/>
</dbReference>
<evidence type="ECO:0000256" key="7">
    <source>
        <dbReference type="ARBA" id="ARBA00022603"/>
    </source>
</evidence>
<evidence type="ECO:0000256" key="12">
    <source>
        <dbReference type="PIRNR" id="PIRNR015601"/>
    </source>
</evidence>
<evidence type="ECO:0000256" key="10">
    <source>
        <dbReference type="ARBA" id="ARBA00025699"/>
    </source>
</evidence>
<evidence type="ECO:0000259" key="13">
    <source>
        <dbReference type="Pfam" id="PF04452"/>
    </source>
</evidence>
<comment type="similarity">
    <text evidence="2 12">Belongs to the RNA methyltransferase RsmE family.</text>
</comment>
<dbReference type="Gene3D" id="3.40.1280.10">
    <property type="match status" value="1"/>
</dbReference>
<dbReference type="InterPro" id="IPR046886">
    <property type="entry name" value="RsmE_MTase_dom"/>
</dbReference>
<dbReference type="SUPFAM" id="SSF75217">
    <property type="entry name" value="alpha/beta knot"/>
    <property type="match status" value="1"/>
</dbReference>
<dbReference type="PIRSF" id="PIRSF015601">
    <property type="entry name" value="MTase_slr0722"/>
    <property type="match status" value="1"/>
</dbReference>
<dbReference type="SUPFAM" id="SSF88697">
    <property type="entry name" value="PUA domain-like"/>
    <property type="match status" value="1"/>
</dbReference>
<dbReference type="InterPro" id="IPR006700">
    <property type="entry name" value="RsmE"/>
</dbReference>
<evidence type="ECO:0000256" key="3">
    <source>
        <dbReference type="ARBA" id="ARBA00012328"/>
    </source>
</evidence>
<evidence type="ECO:0000256" key="1">
    <source>
        <dbReference type="ARBA" id="ARBA00004496"/>
    </source>
</evidence>
<evidence type="ECO:0000256" key="5">
    <source>
        <dbReference type="ARBA" id="ARBA00022490"/>
    </source>
</evidence>
<name>A0A8D5UHX2_9BACL</name>
<dbReference type="InterPro" id="IPR029028">
    <property type="entry name" value="Alpha/beta_knot_MTases"/>
</dbReference>
<sequence>MQRYFVDPDLIGSHTITIVGDDVHHIRKVMRFRPGDPVICCDGRGTDYVTAIDTIRTDEVVCRVVEKRPSAGEPRISVTVAQSLPKGDKWEWVLQKGTELGATSFVPFVSARTIVKWDAKKAEKRRERWMRIVKEAAEQAHRGTIPEVMPVADWQMLLSRAASAGRAMIAYEGGGQPIQQVLAEDDHSSFMLIVGPEGGFEEREVWEAEAAGAVPVSLGPRILRTETAAVAMLTAVMYASGEMGGERA</sequence>
<evidence type="ECO:0000256" key="8">
    <source>
        <dbReference type="ARBA" id="ARBA00022679"/>
    </source>
</evidence>
<dbReference type="GO" id="GO:0070042">
    <property type="term" value="F:rRNA (uridine-N3-)-methyltransferase activity"/>
    <property type="evidence" value="ECO:0007669"/>
    <property type="project" value="TreeGrafter"/>
</dbReference>
<dbReference type="InterPro" id="IPR015947">
    <property type="entry name" value="PUA-like_sf"/>
</dbReference>
<dbReference type="Proteomes" id="UP000677436">
    <property type="component" value="Chromosome"/>
</dbReference>
<evidence type="ECO:0000313" key="16">
    <source>
        <dbReference type="Proteomes" id="UP000677436"/>
    </source>
</evidence>
<proteinExistence type="inferred from homology"/>
<keyword evidence="8 12" id="KW-0808">Transferase</keyword>
<comment type="function">
    <text evidence="10 12">Specifically methylates the N3 position of the uracil ring of uridine 1498 (m3U1498) in 16S rRNA. Acts on the fully assembled 30S ribosomal subunit.</text>
</comment>
<dbReference type="InterPro" id="IPR029026">
    <property type="entry name" value="tRNA_m1G_MTases_N"/>
</dbReference>
<accession>A0A8D5UHX2</accession>
<evidence type="ECO:0000256" key="4">
    <source>
        <dbReference type="ARBA" id="ARBA00013673"/>
    </source>
</evidence>
<dbReference type="PANTHER" id="PTHR30027:SF3">
    <property type="entry name" value="16S RRNA (URACIL(1498)-N(3))-METHYLTRANSFERASE"/>
    <property type="match status" value="1"/>
</dbReference>
<evidence type="ECO:0000259" key="14">
    <source>
        <dbReference type="Pfam" id="PF20260"/>
    </source>
</evidence>
<evidence type="ECO:0000256" key="9">
    <source>
        <dbReference type="ARBA" id="ARBA00022691"/>
    </source>
</evidence>
<feature type="domain" description="Ribosomal RNA small subunit methyltransferase E PUA-like" evidence="14">
    <location>
        <begin position="20"/>
        <end position="64"/>
    </location>
</feature>
<feature type="domain" description="Ribosomal RNA small subunit methyltransferase E methyltransferase" evidence="13">
    <location>
        <begin position="75"/>
        <end position="236"/>
    </location>
</feature>
<dbReference type="InterPro" id="IPR046887">
    <property type="entry name" value="RsmE_PUA-like"/>
</dbReference>
<protein>
    <recommendedName>
        <fullName evidence="4 12">Ribosomal RNA small subunit methyltransferase E</fullName>
        <ecNumber evidence="3 12">2.1.1.193</ecNumber>
    </recommendedName>
</protein>
<evidence type="ECO:0000313" key="15">
    <source>
        <dbReference type="EMBL" id="BCU82433.1"/>
    </source>
</evidence>
<dbReference type="AlphaFoldDB" id="A0A8D5UHX2"/>
<dbReference type="RefSeq" id="WP_212772770.1">
    <property type="nucleotide sequence ID" value="NZ_AP024601.1"/>
</dbReference>
<keyword evidence="6 12" id="KW-0698">rRNA processing</keyword>